<dbReference type="InterPro" id="IPR005467">
    <property type="entry name" value="His_kinase_dom"/>
</dbReference>
<reference evidence="10" key="1">
    <citation type="journal article" date="2019" name="Int. J. Syst. Evol. Microbiol.">
        <title>The Global Catalogue of Microorganisms (GCM) 10K type strain sequencing project: providing services to taxonomists for standard genome sequencing and annotation.</title>
        <authorList>
            <consortium name="The Broad Institute Genomics Platform"/>
            <consortium name="The Broad Institute Genome Sequencing Center for Infectious Disease"/>
            <person name="Wu L."/>
            <person name="Ma J."/>
        </authorList>
    </citation>
    <scope>NUCLEOTIDE SEQUENCE [LARGE SCALE GENOMIC DNA]</scope>
    <source>
        <strain evidence="10">CGMCC 4.7035</strain>
    </source>
</reference>
<dbReference type="Gene3D" id="3.30.565.10">
    <property type="entry name" value="Histidine kinase-like ATPase, C-terminal domain"/>
    <property type="match status" value="1"/>
</dbReference>
<dbReference type="PROSITE" id="PS50109">
    <property type="entry name" value="HIS_KIN"/>
    <property type="match status" value="1"/>
</dbReference>
<evidence type="ECO:0000256" key="2">
    <source>
        <dbReference type="ARBA" id="ARBA00022679"/>
    </source>
</evidence>
<dbReference type="Pfam" id="PF00989">
    <property type="entry name" value="PAS"/>
    <property type="match status" value="1"/>
</dbReference>
<dbReference type="GO" id="GO:0016301">
    <property type="term" value="F:kinase activity"/>
    <property type="evidence" value="ECO:0007669"/>
    <property type="project" value="UniProtKB-KW"/>
</dbReference>
<dbReference type="RefSeq" id="WP_310764599.1">
    <property type="nucleotide sequence ID" value="NZ_JBHRWR010000049.1"/>
</dbReference>
<sequence>MPDEGADLIHALLDQIPVSFWMSRGRDGGYEIVLWNAAASRIYGYTKQEAIGSSFLDLFVDEPQKDQAREDADRIIAGVPLVVPAVNCIAVDRDRHGNPVALLTNAFRVEFEGESFQAELAVDLTPSRFLQHTDAYYRAKREGPDHAPLRTLEAFLDHITELNSRQLALWGRTFAHEIRSELVPLRQALRQLAEDNPSLSGTDEFRDIERSVGSLRLLSDNFLSFQAGFQPDLRAGNPQAFARPGGFDLLDTVRAVTDEFAYAATQLGTDIALVLPDDPGRLNRTRLLGTREAFTNTMRNVLSNSVKHYDRSLTHGDGRITVTLARDKSFAGIAVRNPGQMPQSQIDHGFEPFYKDAQNPSEGMHLGLSIAHQWTKEVGGRISIANQADQVLVSILWPCDAHGDA</sequence>
<dbReference type="InterPro" id="IPR003594">
    <property type="entry name" value="HATPase_dom"/>
</dbReference>
<keyword evidence="10" id="KW-1185">Reference proteome</keyword>
<organism evidence="9 10">
    <name type="scientific">Streptomyces yaanensis</name>
    <dbReference type="NCBI Taxonomy" id="1142239"/>
    <lineage>
        <taxon>Bacteria</taxon>
        <taxon>Bacillati</taxon>
        <taxon>Actinomycetota</taxon>
        <taxon>Actinomycetes</taxon>
        <taxon>Kitasatosporales</taxon>
        <taxon>Streptomycetaceae</taxon>
        <taxon>Streptomyces</taxon>
    </lineage>
</organism>
<dbReference type="CDD" id="cd00130">
    <property type="entry name" value="PAS"/>
    <property type="match status" value="1"/>
</dbReference>
<dbReference type="PANTHER" id="PTHR43065">
    <property type="entry name" value="SENSOR HISTIDINE KINASE"/>
    <property type="match status" value="1"/>
</dbReference>
<comment type="caution">
    <text evidence="9">The sequence shown here is derived from an EMBL/GenBank/DDBJ whole genome shotgun (WGS) entry which is preliminary data.</text>
</comment>
<keyword evidence="1" id="KW-0597">Phosphoprotein</keyword>
<dbReference type="Pfam" id="PF02518">
    <property type="entry name" value="HATPase_c"/>
    <property type="match status" value="1"/>
</dbReference>
<dbReference type="InterPro" id="IPR036890">
    <property type="entry name" value="HATPase_C_sf"/>
</dbReference>
<evidence type="ECO:0000259" key="7">
    <source>
        <dbReference type="PROSITE" id="PS50109"/>
    </source>
</evidence>
<dbReference type="InterPro" id="IPR035965">
    <property type="entry name" value="PAS-like_dom_sf"/>
</dbReference>
<evidence type="ECO:0000256" key="1">
    <source>
        <dbReference type="ARBA" id="ARBA00022553"/>
    </source>
</evidence>
<keyword evidence="3" id="KW-0547">Nucleotide-binding</keyword>
<evidence type="ECO:0000313" key="9">
    <source>
        <dbReference type="EMBL" id="MFC3578488.1"/>
    </source>
</evidence>
<dbReference type="InterPro" id="IPR000014">
    <property type="entry name" value="PAS"/>
</dbReference>
<keyword evidence="2" id="KW-0808">Transferase</keyword>
<keyword evidence="4 9" id="KW-0418">Kinase</keyword>
<evidence type="ECO:0000256" key="5">
    <source>
        <dbReference type="ARBA" id="ARBA00022840"/>
    </source>
</evidence>
<dbReference type="InterPro" id="IPR013767">
    <property type="entry name" value="PAS_fold"/>
</dbReference>
<evidence type="ECO:0000313" key="10">
    <source>
        <dbReference type="Proteomes" id="UP001595701"/>
    </source>
</evidence>
<dbReference type="Proteomes" id="UP001595701">
    <property type="component" value="Unassembled WGS sequence"/>
</dbReference>
<feature type="domain" description="PAS" evidence="8">
    <location>
        <begin position="27"/>
        <end position="79"/>
    </location>
</feature>
<gene>
    <name evidence="9" type="ORF">ACFOZ0_35555</name>
</gene>
<dbReference type="NCBIfam" id="TIGR00229">
    <property type="entry name" value="sensory_box"/>
    <property type="match status" value="1"/>
</dbReference>
<dbReference type="SUPFAM" id="SSF55874">
    <property type="entry name" value="ATPase domain of HSP90 chaperone/DNA topoisomerase II/histidine kinase"/>
    <property type="match status" value="1"/>
</dbReference>
<dbReference type="SMART" id="SM00091">
    <property type="entry name" value="PAS"/>
    <property type="match status" value="1"/>
</dbReference>
<feature type="domain" description="Histidine kinase" evidence="7">
    <location>
        <begin position="173"/>
        <end position="401"/>
    </location>
</feature>
<dbReference type="SMART" id="SM00387">
    <property type="entry name" value="HATPase_c"/>
    <property type="match status" value="1"/>
</dbReference>
<evidence type="ECO:0000256" key="6">
    <source>
        <dbReference type="ARBA" id="ARBA00023012"/>
    </source>
</evidence>
<dbReference type="Gene3D" id="3.30.450.20">
    <property type="entry name" value="PAS domain"/>
    <property type="match status" value="1"/>
</dbReference>
<dbReference type="SUPFAM" id="SSF55785">
    <property type="entry name" value="PYP-like sensor domain (PAS domain)"/>
    <property type="match status" value="1"/>
</dbReference>
<dbReference type="PANTHER" id="PTHR43065:SF10">
    <property type="entry name" value="PEROXIDE STRESS-ACTIVATED HISTIDINE KINASE MAK3"/>
    <property type="match status" value="1"/>
</dbReference>
<evidence type="ECO:0000256" key="3">
    <source>
        <dbReference type="ARBA" id="ARBA00022741"/>
    </source>
</evidence>
<dbReference type="PROSITE" id="PS50112">
    <property type="entry name" value="PAS"/>
    <property type="match status" value="1"/>
</dbReference>
<dbReference type="EMBL" id="JBHRWR010000049">
    <property type="protein sequence ID" value="MFC3578488.1"/>
    <property type="molecule type" value="Genomic_DNA"/>
</dbReference>
<accession>A0ABV7SPW6</accession>
<keyword evidence="6" id="KW-0902">Two-component regulatory system</keyword>
<proteinExistence type="predicted"/>
<evidence type="ECO:0000259" key="8">
    <source>
        <dbReference type="PROSITE" id="PS50112"/>
    </source>
</evidence>
<name>A0ABV7SPW6_9ACTN</name>
<evidence type="ECO:0000256" key="4">
    <source>
        <dbReference type="ARBA" id="ARBA00022777"/>
    </source>
</evidence>
<protein>
    <submittedName>
        <fullName evidence="9">PAS domain-containing sensor histidine kinase</fullName>
    </submittedName>
</protein>
<keyword evidence="5" id="KW-0067">ATP-binding</keyword>